<dbReference type="GO" id="GO:0046872">
    <property type="term" value="F:metal ion binding"/>
    <property type="evidence" value="ECO:0007669"/>
    <property type="project" value="UniProtKB-KW"/>
</dbReference>
<keyword evidence="16" id="KW-0411">Iron-sulfur</keyword>
<dbReference type="InterPro" id="IPR004358">
    <property type="entry name" value="Sig_transdc_His_kin-like_C"/>
</dbReference>
<comment type="subcellular location">
    <subcellularLocation>
        <location evidence="3">Cytoplasm</location>
    </subcellularLocation>
</comment>
<evidence type="ECO:0000256" key="13">
    <source>
        <dbReference type="ARBA" id="ARBA00022840"/>
    </source>
</evidence>
<evidence type="ECO:0000256" key="4">
    <source>
        <dbReference type="ARBA" id="ARBA00012438"/>
    </source>
</evidence>
<organism evidence="20">
    <name type="scientific">Dictyoglomus thermophilum</name>
    <dbReference type="NCBI Taxonomy" id="14"/>
    <lineage>
        <taxon>Bacteria</taxon>
        <taxon>Pseudomonadati</taxon>
        <taxon>Dictyoglomota</taxon>
        <taxon>Dictyoglomia</taxon>
        <taxon>Dictyoglomales</taxon>
        <taxon>Dictyoglomaceae</taxon>
        <taxon>Dictyoglomus</taxon>
    </lineage>
</organism>
<dbReference type="SUPFAM" id="SSF55874">
    <property type="entry name" value="ATPase domain of HSP90 chaperone/DNA topoisomerase II/histidine kinase"/>
    <property type="match status" value="1"/>
</dbReference>
<comment type="function">
    <text evidence="17">Member of the two-component regulatory system NreB/NreC involved in the control of dissimilatory nitrate/nitrite reduction in response to oxygen. NreB functions as a direct oxygen sensor histidine kinase which is autophosphorylated, in the absence of oxygen, probably at the conserved histidine residue, and transfers its phosphate group probably to a conserved aspartate residue of NreC. NreB/NreC activates the expression of the nitrate (narGHJI) and nitrite (nir) reductase operons, as well as the putative nitrate transporter gene narT.</text>
</comment>
<keyword evidence="13" id="KW-0067">ATP-binding</keyword>
<evidence type="ECO:0000256" key="18">
    <source>
        <dbReference type="ARBA" id="ARBA00030800"/>
    </source>
</evidence>
<evidence type="ECO:0000256" key="17">
    <source>
        <dbReference type="ARBA" id="ARBA00024827"/>
    </source>
</evidence>
<dbReference type="GO" id="GO:0016020">
    <property type="term" value="C:membrane"/>
    <property type="evidence" value="ECO:0007669"/>
    <property type="project" value="InterPro"/>
</dbReference>
<dbReference type="EC" id="2.7.13.3" evidence="4"/>
<dbReference type="GO" id="GO:0046983">
    <property type="term" value="F:protein dimerization activity"/>
    <property type="evidence" value="ECO:0007669"/>
    <property type="project" value="InterPro"/>
</dbReference>
<evidence type="ECO:0000256" key="9">
    <source>
        <dbReference type="ARBA" id="ARBA00022679"/>
    </source>
</evidence>
<name>A0A7C3RPY5_DICTH</name>
<dbReference type="Gene3D" id="3.30.565.10">
    <property type="entry name" value="Histidine kinase-like ATPase, C-terminal domain"/>
    <property type="match status" value="1"/>
</dbReference>
<dbReference type="EMBL" id="DTIN01000008">
    <property type="protein sequence ID" value="HFX12682.1"/>
    <property type="molecule type" value="Genomic_DNA"/>
</dbReference>
<keyword evidence="9" id="KW-0808">Transferase</keyword>
<dbReference type="Gene3D" id="1.20.5.1930">
    <property type="match status" value="1"/>
</dbReference>
<evidence type="ECO:0000256" key="12">
    <source>
        <dbReference type="ARBA" id="ARBA00022777"/>
    </source>
</evidence>
<dbReference type="Pfam" id="PF02518">
    <property type="entry name" value="HATPase_c"/>
    <property type="match status" value="1"/>
</dbReference>
<dbReference type="InterPro" id="IPR005467">
    <property type="entry name" value="His_kinase_dom"/>
</dbReference>
<dbReference type="Pfam" id="PF07730">
    <property type="entry name" value="HisKA_3"/>
    <property type="match status" value="1"/>
</dbReference>
<proteinExistence type="predicted"/>
<keyword evidence="6" id="KW-0004">4Fe-4S</keyword>
<evidence type="ECO:0000256" key="5">
    <source>
        <dbReference type="ARBA" id="ARBA00017322"/>
    </source>
</evidence>
<dbReference type="PANTHER" id="PTHR24421">
    <property type="entry name" value="NITRATE/NITRITE SENSOR PROTEIN NARX-RELATED"/>
    <property type="match status" value="1"/>
</dbReference>
<sequence length="237" mass="27334">MKIISSEKEKSFENSKDSSDWVNLSRYLIKAQEEERKKIARELHDEIGQILTAIKINLELLKRKIGKDFEGQIEENINLINRAIEEVRDISLNLRPSLIDDLGLISAIKWLVDKIKEKSNLNIELSLKLEQKDIPKDFSITIFRIIQEGLTNVVRHAEATEVLLRVIQEDDEIEIFIKDNGKGFDIKQVFKDISKGRALGLLGIKERVELLNGRIEIKSEIQKGTEIKINIPLERNI</sequence>
<evidence type="ECO:0000256" key="16">
    <source>
        <dbReference type="ARBA" id="ARBA00023014"/>
    </source>
</evidence>
<dbReference type="CDD" id="cd16917">
    <property type="entry name" value="HATPase_UhpB-NarQ-NarX-like"/>
    <property type="match status" value="1"/>
</dbReference>
<evidence type="ECO:0000256" key="8">
    <source>
        <dbReference type="ARBA" id="ARBA00022553"/>
    </source>
</evidence>
<dbReference type="GO" id="GO:0005524">
    <property type="term" value="F:ATP binding"/>
    <property type="evidence" value="ECO:0007669"/>
    <property type="project" value="UniProtKB-KW"/>
</dbReference>
<comment type="cofactor">
    <cofactor evidence="2">
        <name>[4Fe-4S] cluster</name>
        <dbReference type="ChEBI" id="CHEBI:49883"/>
    </cofactor>
</comment>
<dbReference type="PROSITE" id="PS50109">
    <property type="entry name" value="HIS_KIN"/>
    <property type="match status" value="1"/>
</dbReference>
<keyword evidence="11" id="KW-0547">Nucleotide-binding</keyword>
<evidence type="ECO:0000256" key="10">
    <source>
        <dbReference type="ARBA" id="ARBA00022723"/>
    </source>
</evidence>
<evidence type="ECO:0000256" key="11">
    <source>
        <dbReference type="ARBA" id="ARBA00022741"/>
    </source>
</evidence>
<evidence type="ECO:0000256" key="14">
    <source>
        <dbReference type="ARBA" id="ARBA00023004"/>
    </source>
</evidence>
<evidence type="ECO:0000313" key="20">
    <source>
        <dbReference type="EMBL" id="HFX12682.1"/>
    </source>
</evidence>
<dbReference type="AlphaFoldDB" id="A0A7C3RPY5"/>
<dbReference type="InterPro" id="IPR036890">
    <property type="entry name" value="HATPase_C_sf"/>
</dbReference>
<keyword evidence="7" id="KW-0963">Cytoplasm</keyword>
<evidence type="ECO:0000256" key="7">
    <source>
        <dbReference type="ARBA" id="ARBA00022490"/>
    </source>
</evidence>
<feature type="domain" description="Histidine kinase" evidence="19">
    <location>
        <begin position="42"/>
        <end position="235"/>
    </location>
</feature>
<dbReference type="SMART" id="SM00387">
    <property type="entry name" value="HATPase_c"/>
    <property type="match status" value="1"/>
</dbReference>
<keyword evidence="12 20" id="KW-0418">Kinase</keyword>
<evidence type="ECO:0000256" key="15">
    <source>
        <dbReference type="ARBA" id="ARBA00023012"/>
    </source>
</evidence>
<comment type="caution">
    <text evidence="20">The sequence shown here is derived from an EMBL/GenBank/DDBJ whole genome shotgun (WGS) entry which is preliminary data.</text>
</comment>
<reference evidence="20" key="1">
    <citation type="journal article" date="2020" name="mSystems">
        <title>Genome- and Community-Level Interaction Insights into Carbon Utilization and Element Cycling Functions of Hydrothermarchaeota in Hydrothermal Sediment.</title>
        <authorList>
            <person name="Zhou Z."/>
            <person name="Liu Y."/>
            <person name="Xu W."/>
            <person name="Pan J."/>
            <person name="Luo Z.H."/>
            <person name="Li M."/>
        </authorList>
    </citation>
    <scope>NUCLEOTIDE SEQUENCE [LARGE SCALE GENOMIC DNA]</scope>
    <source>
        <strain evidence="20">SpSt-81</strain>
    </source>
</reference>
<dbReference type="InterPro" id="IPR050482">
    <property type="entry name" value="Sensor_HK_TwoCompSys"/>
</dbReference>
<keyword evidence="15" id="KW-0902">Two-component regulatory system</keyword>
<gene>
    <name evidence="20" type="ORF">ENW00_00745</name>
</gene>
<dbReference type="GO" id="GO:0005737">
    <property type="term" value="C:cytoplasm"/>
    <property type="evidence" value="ECO:0007669"/>
    <property type="project" value="UniProtKB-SubCell"/>
</dbReference>
<keyword evidence="10" id="KW-0479">Metal-binding</keyword>
<evidence type="ECO:0000259" key="19">
    <source>
        <dbReference type="PROSITE" id="PS50109"/>
    </source>
</evidence>
<protein>
    <recommendedName>
        <fullName evidence="5">Oxygen sensor histidine kinase NreB</fullName>
        <ecNumber evidence="4">2.7.13.3</ecNumber>
    </recommendedName>
    <alternativeName>
        <fullName evidence="18">Nitrogen regulation protein B</fullName>
    </alternativeName>
</protein>
<dbReference type="GO" id="GO:0000155">
    <property type="term" value="F:phosphorelay sensor kinase activity"/>
    <property type="evidence" value="ECO:0007669"/>
    <property type="project" value="InterPro"/>
</dbReference>
<evidence type="ECO:0000256" key="1">
    <source>
        <dbReference type="ARBA" id="ARBA00000085"/>
    </source>
</evidence>
<keyword evidence="8" id="KW-0597">Phosphoprotein</keyword>
<evidence type="ECO:0000256" key="2">
    <source>
        <dbReference type="ARBA" id="ARBA00001966"/>
    </source>
</evidence>
<dbReference type="InterPro" id="IPR011712">
    <property type="entry name" value="Sig_transdc_His_kin_sub3_dim/P"/>
</dbReference>
<evidence type="ECO:0000256" key="3">
    <source>
        <dbReference type="ARBA" id="ARBA00004496"/>
    </source>
</evidence>
<dbReference type="PANTHER" id="PTHR24421:SF10">
    <property type="entry name" value="NITRATE_NITRITE SENSOR PROTEIN NARQ"/>
    <property type="match status" value="1"/>
</dbReference>
<dbReference type="PRINTS" id="PR00344">
    <property type="entry name" value="BCTRLSENSOR"/>
</dbReference>
<dbReference type="InterPro" id="IPR003594">
    <property type="entry name" value="HATPase_dom"/>
</dbReference>
<keyword evidence="14" id="KW-0408">Iron</keyword>
<comment type="catalytic activity">
    <reaction evidence="1">
        <text>ATP + protein L-histidine = ADP + protein N-phospho-L-histidine.</text>
        <dbReference type="EC" id="2.7.13.3"/>
    </reaction>
</comment>
<dbReference type="GO" id="GO:0051539">
    <property type="term" value="F:4 iron, 4 sulfur cluster binding"/>
    <property type="evidence" value="ECO:0007669"/>
    <property type="project" value="UniProtKB-KW"/>
</dbReference>
<accession>A0A7C3RPY5</accession>
<evidence type="ECO:0000256" key="6">
    <source>
        <dbReference type="ARBA" id="ARBA00022485"/>
    </source>
</evidence>